<feature type="domain" description="Transposase IS66 zinc-finger binding" evidence="1">
    <location>
        <begin position="97"/>
        <end position="141"/>
    </location>
</feature>
<dbReference type="InterPro" id="IPR024474">
    <property type="entry name" value="Znf_dom_IS66"/>
</dbReference>
<name>T1BEJ1_9ZZZZ</name>
<reference evidence="2" key="1">
    <citation type="submission" date="2013-08" db="EMBL/GenBank/DDBJ databases">
        <authorList>
            <person name="Mendez C."/>
            <person name="Richter M."/>
            <person name="Ferrer M."/>
            <person name="Sanchez J."/>
        </authorList>
    </citation>
    <scope>NUCLEOTIDE SEQUENCE</scope>
</reference>
<protein>
    <submittedName>
        <fullName evidence="2">Transposase IS66</fullName>
    </submittedName>
</protein>
<evidence type="ECO:0000313" key="2">
    <source>
        <dbReference type="EMBL" id="EQD66938.1"/>
    </source>
</evidence>
<feature type="non-terminal residue" evidence="2">
    <location>
        <position position="1"/>
    </location>
</feature>
<dbReference type="InterPro" id="IPR052344">
    <property type="entry name" value="Transposase-related"/>
</dbReference>
<gene>
    <name evidence="2" type="ORF">B1A_07903</name>
</gene>
<dbReference type="Pfam" id="PF13005">
    <property type="entry name" value="zf-IS66"/>
    <property type="match status" value="1"/>
</dbReference>
<reference evidence="2" key="2">
    <citation type="journal article" date="2014" name="ISME J.">
        <title>Microbial stratification in low pH oxic and suboxic macroscopic growths along an acid mine drainage.</title>
        <authorList>
            <person name="Mendez-Garcia C."/>
            <person name="Mesa V."/>
            <person name="Sprenger R.R."/>
            <person name="Richter M."/>
            <person name="Diez M.S."/>
            <person name="Solano J."/>
            <person name="Bargiela R."/>
            <person name="Golyshina O.V."/>
            <person name="Manteca A."/>
            <person name="Ramos J.L."/>
            <person name="Gallego J.R."/>
            <person name="Llorente I."/>
            <person name="Martins Dos Santos V.A."/>
            <person name="Jensen O.N."/>
            <person name="Pelaez A.I."/>
            <person name="Sanchez J."/>
            <person name="Ferrer M."/>
        </authorList>
    </citation>
    <scope>NUCLEOTIDE SEQUENCE</scope>
</reference>
<accession>T1BEJ1</accession>
<dbReference type="EMBL" id="AUZX01005661">
    <property type="protein sequence ID" value="EQD66938.1"/>
    <property type="molecule type" value="Genomic_DNA"/>
</dbReference>
<evidence type="ECO:0000259" key="1">
    <source>
        <dbReference type="Pfam" id="PF13005"/>
    </source>
</evidence>
<sequence>DDLQVENLRLQLELDRYKKWYYGPRADRLQSDNDLAQMLLTFAEELDRKPVHADDLPRDAKPEEELRRVKRRQGRRNLANFENLPVTTQVHELSAEERACPCCGVERKEIGADESWQVEYLPGHFERIHHVRKKYACPGCESHGDNPRMETAAKPDAAIDKGMAGPGTAGLHRHQQIQRLPAVVPAGRYFSAAGVRDLAGNAIGLVRRRGRPGRAAV</sequence>
<dbReference type="AlphaFoldDB" id="T1BEJ1"/>
<proteinExistence type="predicted"/>
<dbReference type="PANTHER" id="PTHR33678:SF1">
    <property type="entry name" value="BLL1576 PROTEIN"/>
    <property type="match status" value="1"/>
</dbReference>
<dbReference type="PANTHER" id="PTHR33678">
    <property type="entry name" value="BLL1576 PROTEIN"/>
    <property type="match status" value="1"/>
</dbReference>
<comment type="caution">
    <text evidence="2">The sequence shown here is derived from an EMBL/GenBank/DDBJ whole genome shotgun (WGS) entry which is preliminary data.</text>
</comment>
<organism evidence="2">
    <name type="scientific">mine drainage metagenome</name>
    <dbReference type="NCBI Taxonomy" id="410659"/>
    <lineage>
        <taxon>unclassified sequences</taxon>
        <taxon>metagenomes</taxon>
        <taxon>ecological metagenomes</taxon>
    </lineage>
</organism>